<evidence type="ECO:0000256" key="5">
    <source>
        <dbReference type="ARBA" id="ARBA00022490"/>
    </source>
</evidence>
<dbReference type="GO" id="GO:0007032">
    <property type="term" value="P:endosome organization"/>
    <property type="evidence" value="ECO:0007669"/>
    <property type="project" value="TreeGrafter"/>
</dbReference>
<name>A0AAN7SW62_9EURO</name>
<dbReference type="PANTHER" id="PTHR39145:SF1">
    <property type="entry name" value="BIOGENESIS OF LYSOSOME-RELATED ORGANELLES COMPLEX 1 SUBUNIT CNL1"/>
    <property type="match status" value="1"/>
</dbReference>
<dbReference type="PANTHER" id="PTHR39145">
    <property type="entry name" value="BIOGENESIS OF LYSOSOME-RELATED ORGANELLES COMPLEX 1 SUBUNIT CNL1"/>
    <property type="match status" value="1"/>
</dbReference>
<evidence type="ECO:0000256" key="1">
    <source>
        <dbReference type="ARBA" id="ARBA00003807"/>
    </source>
</evidence>
<protein>
    <recommendedName>
        <fullName evidence="4">Biogenesis of lysosome-related organelles complex 1 subunit CNL1</fullName>
    </recommendedName>
    <alternativeName>
        <fullName evidence="6">CNO-like protein 1</fullName>
    </alternativeName>
</protein>
<evidence type="ECO:0000256" key="3">
    <source>
        <dbReference type="ARBA" id="ARBA00007289"/>
    </source>
</evidence>
<evidence type="ECO:0000256" key="4">
    <source>
        <dbReference type="ARBA" id="ARBA00014971"/>
    </source>
</evidence>
<gene>
    <name evidence="7" type="ORF">LTR05_007025</name>
</gene>
<keyword evidence="5" id="KW-0963">Cytoplasm</keyword>
<dbReference type="InterPro" id="IPR034455">
    <property type="entry name" value="CNL1"/>
</dbReference>
<dbReference type="Proteomes" id="UP001309876">
    <property type="component" value="Unassembled WGS sequence"/>
</dbReference>
<dbReference type="AlphaFoldDB" id="A0AAN7SW62"/>
<keyword evidence="8" id="KW-1185">Reference proteome</keyword>
<reference evidence="7 8" key="1">
    <citation type="submission" date="2023-08" db="EMBL/GenBank/DDBJ databases">
        <title>Black Yeasts Isolated from many extreme environments.</title>
        <authorList>
            <person name="Coleine C."/>
            <person name="Stajich J.E."/>
            <person name="Selbmann L."/>
        </authorList>
    </citation>
    <scope>NUCLEOTIDE SEQUENCE [LARGE SCALE GENOMIC DNA]</scope>
    <source>
        <strain evidence="7 8">CCFEE 5910</strain>
    </source>
</reference>
<evidence type="ECO:0000313" key="7">
    <source>
        <dbReference type="EMBL" id="KAK5083142.1"/>
    </source>
</evidence>
<dbReference type="EMBL" id="JAVRRJ010000007">
    <property type="protein sequence ID" value="KAK5083142.1"/>
    <property type="molecule type" value="Genomic_DNA"/>
</dbReference>
<comment type="similarity">
    <text evidence="3">Belongs to the BLOC1S4 family.</text>
</comment>
<evidence type="ECO:0000256" key="2">
    <source>
        <dbReference type="ARBA" id="ARBA00004496"/>
    </source>
</evidence>
<dbReference type="GO" id="GO:0031083">
    <property type="term" value="C:BLOC-1 complex"/>
    <property type="evidence" value="ECO:0007669"/>
    <property type="project" value="InterPro"/>
</dbReference>
<comment type="function">
    <text evidence="1">Component of the biogenesis of lysosome-related organelles complex-1 (BLOC-1), a complex that is involved in endosomal cargo sorting.</text>
</comment>
<evidence type="ECO:0000313" key="8">
    <source>
        <dbReference type="Proteomes" id="UP001309876"/>
    </source>
</evidence>
<evidence type="ECO:0000256" key="6">
    <source>
        <dbReference type="ARBA" id="ARBA00029995"/>
    </source>
</evidence>
<accession>A0AAN7SW62</accession>
<dbReference type="GO" id="GO:0005737">
    <property type="term" value="C:cytoplasm"/>
    <property type="evidence" value="ECO:0007669"/>
    <property type="project" value="UniProtKB-SubCell"/>
</dbReference>
<sequence>MDSNSLGRIEGALNNLMRQITARISQLEEAADQSVQASQRGAANTMQGADEQIARTKRIMQEMDKLDAKLEEVDHVCDVVRKLKKRCDAAGGRLDNIAVARASQQPRPR</sequence>
<organism evidence="7 8">
    <name type="scientific">Lithohypha guttulata</name>
    <dbReference type="NCBI Taxonomy" id="1690604"/>
    <lineage>
        <taxon>Eukaryota</taxon>
        <taxon>Fungi</taxon>
        <taxon>Dikarya</taxon>
        <taxon>Ascomycota</taxon>
        <taxon>Pezizomycotina</taxon>
        <taxon>Eurotiomycetes</taxon>
        <taxon>Chaetothyriomycetidae</taxon>
        <taxon>Chaetothyriales</taxon>
        <taxon>Trichomeriaceae</taxon>
        <taxon>Lithohypha</taxon>
    </lineage>
</organism>
<comment type="caution">
    <text evidence="7">The sequence shown here is derived from an EMBL/GenBank/DDBJ whole genome shotgun (WGS) entry which is preliminary data.</text>
</comment>
<proteinExistence type="inferred from homology"/>
<comment type="subcellular location">
    <subcellularLocation>
        <location evidence="2">Cytoplasm</location>
    </subcellularLocation>
</comment>